<sequence>MNQPDDPASLSDLLERLRERTEGLDEVSVGDIVSAVGERSFGPLVLIAGVVTLTPLIGDIPGVPTLMGLMVMLTLGQLVLHRNTVWIPSKLSRRTVSREKLTNGLRWMDKPARFLDRWTKQRMAWLVSGPGQYLMAIACMSVAAAMPLMEVIPFSANGGGLALTAFGLSIIARDGLLAILAMLVTGSTAWFLLSNIPW</sequence>
<protein>
    <submittedName>
        <fullName evidence="2">Putative ABC transporter permease component</fullName>
    </submittedName>
</protein>
<gene>
    <name evidence="2" type="ORF">HLUCCX14_15740</name>
</gene>
<feature type="transmembrane region" description="Helical" evidence="1">
    <location>
        <begin position="151"/>
        <end position="168"/>
    </location>
</feature>
<keyword evidence="1" id="KW-0472">Membrane</keyword>
<proteinExistence type="predicted"/>
<keyword evidence="1" id="KW-1133">Transmembrane helix</keyword>
<dbReference type="PATRIC" id="fig|1305731.5.peg.1927"/>
<feature type="transmembrane region" description="Helical" evidence="1">
    <location>
        <begin position="123"/>
        <end position="145"/>
    </location>
</feature>
<dbReference type="PIRSF" id="PIRSF033239">
    <property type="entry name" value="ExoD"/>
    <property type="match status" value="1"/>
</dbReference>
<evidence type="ECO:0000313" key="3">
    <source>
        <dbReference type="Proteomes" id="UP000050416"/>
    </source>
</evidence>
<dbReference type="OrthoDB" id="8635607at2"/>
<organism evidence="2 3">
    <name type="scientific">Marinobacter excellens HL-55</name>
    <dbReference type="NCBI Taxonomy" id="1305731"/>
    <lineage>
        <taxon>Bacteria</taxon>
        <taxon>Pseudomonadati</taxon>
        <taxon>Pseudomonadota</taxon>
        <taxon>Gammaproteobacteria</taxon>
        <taxon>Pseudomonadales</taxon>
        <taxon>Marinobacteraceae</taxon>
        <taxon>Marinobacter</taxon>
    </lineage>
</organism>
<reference evidence="2 3" key="1">
    <citation type="submission" date="2015-09" db="EMBL/GenBank/DDBJ databases">
        <title>Identification and resolution of microdiversity through metagenomic sequencing of parallel consortia.</title>
        <authorList>
            <person name="Nelson W.C."/>
            <person name="Romine M.F."/>
            <person name="Lindemann S.R."/>
        </authorList>
    </citation>
    <scope>NUCLEOTIDE SEQUENCE [LARGE SCALE GENOMIC DNA]</scope>
    <source>
        <strain evidence="2">HL-55</strain>
    </source>
</reference>
<feature type="transmembrane region" description="Helical" evidence="1">
    <location>
        <begin position="175"/>
        <end position="193"/>
    </location>
</feature>
<dbReference type="AlphaFoldDB" id="A0A0N8KK57"/>
<dbReference type="Pfam" id="PF06055">
    <property type="entry name" value="ExoD"/>
    <property type="match status" value="1"/>
</dbReference>
<keyword evidence="1" id="KW-0812">Transmembrane</keyword>
<dbReference type="PANTHER" id="PTHR41795:SF1">
    <property type="entry name" value="EXOPOLYSACCHARIDE SYNTHESIS PROTEIN"/>
    <property type="match status" value="1"/>
</dbReference>
<comment type="caution">
    <text evidence="2">The sequence shown here is derived from an EMBL/GenBank/DDBJ whole genome shotgun (WGS) entry which is preliminary data.</text>
</comment>
<dbReference type="EMBL" id="LJZQ01000033">
    <property type="protein sequence ID" value="KPQ27210.1"/>
    <property type="molecule type" value="Genomic_DNA"/>
</dbReference>
<dbReference type="Proteomes" id="UP000050416">
    <property type="component" value="Unassembled WGS sequence"/>
</dbReference>
<evidence type="ECO:0000256" key="1">
    <source>
        <dbReference type="SAM" id="Phobius"/>
    </source>
</evidence>
<dbReference type="STRING" id="1305731.GCA_000934705_03601"/>
<name>A0A0N8KK57_9GAMM</name>
<accession>A0A0N8KK57</accession>
<dbReference type="InterPro" id="IPR010331">
    <property type="entry name" value="ExoD"/>
</dbReference>
<evidence type="ECO:0000313" key="2">
    <source>
        <dbReference type="EMBL" id="KPQ27210.1"/>
    </source>
</evidence>
<feature type="transmembrane region" description="Helical" evidence="1">
    <location>
        <begin position="41"/>
        <end position="57"/>
    </location>
</feature>
<dbReference type="PANTHER" id="PTHR41795">
    <property type="entry name" value="EXOPOLYSACCHARIDE SYNTHESIS PROTEIN"/>
    <property type="match status" value="1"/>
</dbReference>